<dbReference type="Pfam" id="PF26594">
    <property type="entry name" value="KH_NusA_2nd"/>
    <property type="match status" value="1"/>
</dbReference>
<proteinExistence type="predicted"/>
<sequence length="550" mass="63043">MLENQSQNPELKISSKKARSLLKSNKTIDFFLSLENLSRDKKLKISTVKQIFQEAFFQVIKNDFDPDADLEIVYDDEKKEVTFYNNNAIVIEDALEEADDDYSAEEMLVSFVRLSDARKEKSDVQIGDIVKKQIKHDELKLNEVKKIFSIFQQNLAKEAKQSVLDFYSSKIGQKIQVKIEEFKNRGFFGSVVGDMETKVFLPNKEINKNSKIALGKKIDVYFIEFAKEFQNKSETLLIVSLNSPLEVINVLKETFEEIANGSIIIKKIARKAGIRTKIAVEKSHLASEGLNIIGTLIGQSGDRNKIISEKLNNEKIDFVIYKEDLQEFIVESLKPANVISIERVVPETHIPAFNVVVPNSQMSVAIGKAGMNTILSSELSQSRINIETLDKAKEKGWSILWNGNVKEHELEEIEKHSWQNKKVISQFSTRRSKARRQNDFSNYANDFGKGFNIDEFKKDFEDFEAYFEENNLVASDEMDTSLDMAINDFEAPKLEKTSQEQESESQESQEKAQSNNKQINRLKNYVINDKDFSDFALDGIDLDDFDDSEW</sequence>
<dbReference type="InterPro" id="IPR058582">
    <property type="entry name" value="KH_NusA_2nd"/>
</dbReference>
<dbReference type="InterPro" id="IPR036555">
    <property type="entry name" value="NusA_N_sf"/>
</dbReference>
<dbReference type="InterPro" id="IPR009019">
    <property type="entry name" value="KH_sf_prok-type"/>
</dbReference>
<dbReference type="InterPro" id="IPR025249">
    <property type="entry name" value="TF_NusA_KH_1st"/>
</dbReference>
<gene>
    <name evidence="10" type="ordered locus">MYPU_2030</name>
</gene>
<evidence type="ECO:0000256" key="2">
    <source>
        <dbReference type="ARBA" id="ARBA00022490"/>
    </source>
</evidence>
<accession>Q98R07</accession>
<dbReference type="RefSeq" id="WP_010925007.1">
    <property type="nucleotide sequence ID" value="NC_002771.1"/>
</dbReference>
<feature type="domain" description="Transcription factor NusA first KH" evidence="8">
    <location>
        <begin position="243"/>
        <end position="321"/>
    </location>
</feature>
<dbReference type="eggNOG" id="COG0195">
    <property type="taxonomic scope" value="Bacteria"/>
</dbReference>
<dbReference type="InterPro" id="IPR015946">
    <property type="entry name" value="KH_dom-like_a/b"/>
</dbReference>
<keyword evidence="11" id="KW-1185">Reference proteome</keyword>
<dbReference type="SUPFAM" id="SSF69705">
    <property type="entry name" value="Transcription factor NusA, N-terminal domain"/>
    <property type="match status" value="1"/>
</dbReference>
<dbReference type="Proteomes" id="UP000000528">
    <property type="component" value="Chromosome"/>
</dbReference>
<dbReference type="PANTHER" id="PTHR22648:SF0">
    <property type="entry name" value="TRANSCRIPTION TERMINATION_ANTITERMINATION PROTEIN NUSA"/>
    <property type="match status" value="1"/>
</dbReference>
<dbReference type="PIR" id="C90537">
    <property type="entry name" value="C90537"/>
</dbReference>
<keyword evidence="3" id="KW-0694">RNA-binding</keyword>
<evidence type="ECO:0000259" key="8">
    <source>
        <dbReference type="Pfam" id="PF13184"/>
    </source>
</evidence>
<feature type="region of interest" description="Disordered" evidence="6">
    <location>
        <begin position="494"/>
        <end position="520"/>
    </location>
</feature>
<evidence type="ECO:0000256" key="3">
    <source>
        <dbReference type="ARBA" id="ARBA00022884"/>
    </source>
</evidence>
<evidence type="ECO:0000259" key="9">
    <source>
        <dbReference type="Pfam" id="PF26594"/>
    </source>
</evidence>
<feature type="domain" description="NusA-like second KH" evidence="9">
    <location>
        <begin position="326"/>
        <end position="394"/>
    </location>
</feature>
<dbReference type="KEGG" id="mpu:MYPU_2030"/>
<dbReference type="Pfam" id="PF13184">
    <property type="entry name" value="KH_NusA_1st"/>
    <property type="match status" value="1"/>
</dbReference>
<dbReference type="AlphaFoldDB" id="Q98R07"/>
<dbReference type="GO" id="GO:0031564">
    <property type="term" value="P:transcription antitermination"/>
    <property type="evidence" value="ECO:0007669"/>
    <property type="project" value="InterPro"/>
</dbReference>
<dbReference type="NCBIfam" id="TIGR01953">
    <property type="entry name" value="NusA"/>
    <property type="match status" value="1"/>
</dbReference>
<evidence type="ECO:0000259" key="7">
    <source>
        <dbReference type="Pfam" id="PF08529"/>
    </source>
</evidence>
<dbReference type="InterPro" id="IPR013735">
    <property type="entry name" value="TF_NusA_N"/>
</dbReference>
<dbReference type="Gene3D" id="3.30.1480.10">
    <property type="entry name" value="NusA, N-terminal domain"/>
    <property type="match status" value="1"/>
</dbReference>
<dbReference type="GO" id="GO:0003700">
    <property type="term" value="F:DNA-binding transcription factor activity"/>
    <property type="evidence" value="ECO:0007669"/>
    <property type="project" value="InterPro"/>
</dbReference>
<dbReference type="BioCyc" id="MPUL272635:G1GT6-205-MONOMER"/>
<dbReference type="NCBIfam" id="NF006645">
    <property type="entry name" value="PRK09202.4-5"/>
    <property type="match status" value="1"/>
</dbReference>
<dbReference type="STRING" id="272635.gene:17576790"/>
<keyword evidence="4" id="KW-0805">Transcription regulation</keyword>
<dbReference type="HOGENOM" id="CLU_029242_2_2_14"/>
<dbReference type="InterPro" id="IPR030842">
    <property type="entry name" value="TF_NusA_bacterial"/>
</dbReference>
<evidence type="ECO:0000256" key="5">
    <source>
        <dbReference type="ARBA" id="ARBA00023163"/>
    </source>
</evidence>
<protein>
    <submittedName>
        <fullName evidence="10">N-UTILIZATION SUBSTANCE PROTEIN A</fullName>
    </submittedName>
</protein>
<organism evidence="11">
    <name type="scientific">Mycoplasmopsis pulmonis (strain UAB CTIP)</name>
    <name type="common">Mycoplasma pulmonis</name>
    <dbReference type="NCBI Taxonomy" id="272635"/>
    <lineage>
        <taxon>Bacteria</taxon>
        <taxon>Bacillati</taxon>
        <taxon>Mycoplasmatota</taxon>
        <taxon>Mycoplasmoidales</taxon>
        <taxon>Metamycoplasmataceae</taxon>
        <taxon>Mycoplasmopsis</taxon>
    </lineage>
</organism>
<evidence type="ECO:0000256" key="6">
    <source>
        <dbReference type="SAM" id="MobiDB-lite"/>
    </source>
</evidence>
<name>Q98R07_MYCPU</name>
<dbReference type="GO" id="GO:0006353">
    <property type="term" value="P:DNA-templated transcription termination"/>
    <property type="evidence" value="ECO:0007669"/>
    <property type="project" value="UniProtKB-KW"/>
</dbReference>
<dbReference type="Pfam" id="PF08529">
    <property type="entry name" value="NusA_N"/>
    <property type="match status" value="1"/>
</dbReference>
<keyword evidence="2" id="KW-0963">Cytoplasm</keyword>
<dbReference type="GO" id="GO:0003723">
    <property type="term" value="F:RNA binding"/>
    <property type="evidence" value="ECO:0007669"/>
    <property type="project" value="UniProtKB-KW"/>
</dbReference>
<evidence type="ECO:0000256" key="4">
    <source>
        <dbReference type="ARBA" id="ARBA00023015"/>
    </source>
</evidence>
<dbReference type="InterPro" id="IPR010213">
    <property type="entry name" value="TF_NusA"/>
</dbReference>
<evidence type="ECO:0000313" key="11">
    <source>
        <dbReference type="Proteomes" id="UP000000528"/>
    </source>
</evidence>
<feature type="domain" description="Transcription factor NusA N-terminal" evidence="7">
    <location>
        <begin position="29"/>
        <end position="160"/>
    </location>
</feature>
<dbReference type="PANTHER" id="PTHR22648">
    <property type="entry name" value="TRANSCRIPTION TERMINATION FACTOR NUSA"/>
    <property type="match status" value="1"/>
</dbReference>
<keyword evidence="1" id="KW-0806">Transcription termination</keyword>
<dbReference type="GO" id="GO:0005829">
    <property type="term" value="C:cytosol"/>
    <property type="evidence" value="ECO:0007669"/>
    <property type="project" value="TreeGrafter"/>
</dbReference>
<evidence type="ECO:0000256" key="1">
    <source>
        <dbReference type="ARBA" id="ARBA00022472"/>
    </source>
</evidence>
<keyword evidence="5" id="KW-0804">Transcription</keyword>
<dbReference type="EMBL" id="AL445563">
    <property type="protein sequence ID" value="CAC13376.1"/>
    <property type="molecule type" value="Genomic_DNA"/>
</dbReference>
<dbReference type="SUPFAM" id="SSF54814">
    <property type="entry name" value="Prokaryotic type KH domain (KH-domain type II)"/>
    <property type="match status" value="2"/>
</dbReference>
<dbReference type="Gene3D" id="3.30.300.20">
    <property type="match status" value="2"/>
</dbReference>
<reference evidence="10 11" key="1">
    <citation type="journal article" date="2001" name="Nucleic Acids Res.">
        <title>The complete genome sequence of the murine respiratory pathogen Mycoplasma pulmonis.</title>
        <authorList>
            <person name="Chambaud I."/>
            <person name="Heilig R."/>
            <person name="Ferris S."/>
            <person name="Barbe V."/>
            <person name="Samson D."/>
            <person name="Galisson F."/>
            <person name="Moszer I."/>
            <person name="Dybvig K."/>
            <person name="Wroblewski H."/>
            <person name="Viari A."/>
            <person name="Rocha E.P.C."/>
            <person name="Blanchard A."/>
        </authorList>
    </citation>
    <scope>NUCLEOTIDE SEQUENCE [LARGE SCALE GENOMIC DNA]</scope>
    <source>
        <strain evidence="10 11">UAB CTIP</strain>
    </source>
</reference>
<evidence type="ECO:0000313" key="10">
    <source>
        <dbReference type="EMBL" id="CAC13376.1"/>
    </source>
</evidence>